<proteinExistence type="predicted"/>
<gene>
    <name evidence="1" type="ORF">HPB50_001791</name>
</gene>
<evidence type="ECO:0000313" key="1">
    <source>
        <dbReference type="EMBL" id="KAH6931945.1"/>
    </source>
</evidence>
<organism evidence="1 2">
    <name type="scientific">Hyalomma asiaticum</name>
    <name type="common">Tick</name>
    <dbReference type="NCBI Taxonomy" id="266040"/>
    <lineage>
        <taxon>Eukaryota</taxon>
        <taxon>Metazoa</taxon>
        <taxon>Ecdysozoa</taxon>
        <taxon>Arthropoda</taxon>
        <taxon>Chelicerata</taxon>
        <taxon>Arachnida</taxon>
        <taxon>Acari</taxon>
        <taxon>Parasitiformes</taxon>
        <taxon>Ixodida</taxon>
        <taxon>Ixodoidea</taxon>
        <taxon>Ixodidae</taxon>
        <taxon>Hyalomminae</taxon>
        <taxon>Hyalomma</taxon>
    </lineage>
</organism>
<evidence type="ECO:0000313" key="2">
    <source>
        <dbReference type="Proteomes" id="UP000821845"/>
    </source>
</evidence>
<comment type="caution">
    <text evidence="1">The sequence shown here is derived from an EMBL/GenBank/DDBJ whole genome shotgun (WGS) entry which is preliminary data.</text>
</comment>
<dbReference type="EMBL" id="CM023484">
    <property type="protein sequence ID" value="KAH6931945.1"/>
    <property type="molecule type" value="Genomic_DNA"/>
</dbReference>
<reference evidence="1" key="1">
    <citation type="submission" date="2020-05" db="EMBL/GenBank/DDBJ databases">
        <title>Large-scale comparative analyses of tick genomes elucidate their genetic diversity and vector capacities.</title>
        <authorList>
            <person name="Jia N."/>
            <person name="Wang J."/>
            <person name="Shi W."/>
            <person name="Du L."/>
            <person name="Sun Y."/>
            <person name="Zhan W."/>
            <person name="Jiang J."/>
            <person name="Wang Q."/>
            <person name="Zhang B."/>
            <person name="Ji P."/>
            <person name="Sakyi L.B."/>
            <person name="Cui X."/>
            <person name="Yuan T."/>
            <person name="Jiang B."/>
            <person name="Yang W."/>
            <person name="Lam T.T.-Y."/>
            <person name="Chang Q."/>
            <person name="Ding S."/>
            <person name="Wang X."/>
            <person name="Zhu J."/>
            <person name="Ruan X."/>
            <person name="Zhao L."/>
            <person name="Wei J."/>
            <person name="Que T."/>
            <person name="Du C."/>
            <person name="Cheng J."/>
            <person name="Dai P."/>
            <person name="Han X."/>
            <person name="Huang E."/>
            <person name="Gao Y."/>
            <person name="Liu J."/>
            <person name="Shao H."/>
            <person name="Ye R."/>
            <person name="Li L."/>
            <person name="Wei W."/>
            <person name="Wang X."/>
            <person name="Wang C."/>
            <person name="Yang T."/>
            <person name="Huo Q."/>
            <person name="Li W."/>
            <person name="Guo W."/>
            <person name="Chen H."/>
            <person name="Zhou L."/>
            <person name="Ni X."/>
            <person name="Tian J."/>
            <person name="Zhou Y."/>
            <person name="Sheng Y."/>
            <person name="Liu T."/>
            <person name="Pan Y."/>
            <person name="Xia L."/>
            <person name="Li J."/>
            <person name="Zhao F."/>
            <person name="Cao W."/>
        </authorList>
    </citation>
    <scope>NUCLEOTIDE SEQUENCE</scope>
    <source>
        <strain evidence="1">Hyas-2018</strain>
    </source>
</reference>
<name>A0ACB7SB64_HYAAI</name>
<accession>A0ACB7SB64</accession>
<sequence length="449" mass="50227">MADAANQDEEAPVPEPPAVDERQHQSMGAYFLVVVAALAVLLSILFPPRSPPSLLLPPVKQMSPWIYWKDRRGDVLVPRILVWTGPPSTTWEDSRVVRAPRNQTACNFTVTHDEGPDFSPRQCTVTYNRSLVMESDVIVFQADLASIGDLPRKRASGQRWVFWARTQPAALTPPRSVGAGNAKSRVSLTESSSALPFQVAQTFNWTMGHREDAVIRVVHKTFVPSPVSTNGSLPPSTTPKDRSSTPRWDAAWIISACEQKILEKEHERVGRLKEGEHDPYTTTGKIDVQLLPNCGAGHCSSLADCVAQIAKKYKFIVVSSTPACFQSIDDLVYEAFKHDIVPVVLASPNIKLNVPPDSVVSTADVTIPGRFHERLRQLLENPKSYESYFAWKRNFATTTLEDELCPLCHAVQKQKQEASAELDYREWWELRARCRAEPLFDVRSLHIVP</sequence>
<dbReference type="Proteomes" id="UP000821845">
    <property type="component" value="Chromosome 4"/>
</dbReference>
<keyword evidence="2" id="KW-1185">Reference proteome</keyword>
<protein>
    <submittedName>
        <fullName evidence="1">Uncharacterized protein</fullName>
    </submittedName>
</protein>